<comment type="similarity">
    <text evidence="2">Belongs to the methyl-accepting chemotaxis (MCP) protein family.</text>
</comment>
<protein>
    <submittedName>
        <fullName evidence="5">Methyl-accepting chemotaxis protein</fullName>
    </submittedName>
</protein>
<feature type="domain" description="Methyl-accepting transducer" evidence="4">
    <location>
        <begin position="1"/>
        <end position="66"/>
    </location>
</feature>
<evidence type="ECO:0000313" key="6">
    <source>
        <dbReference type="Proteomes" id="UP001324287"/>
    </source>
</evidence>
<dbReference type="PROSITE" id="PS50111">
    <property type="entry name" value="CHEMOTAXIS_TRANSDUC_2"/>
    <property type="match status" value="1"/>
</dbReference>
<evidence type="ECO:0000259" key="4">
    <source>
        <dbReference type="PROSITE" id="PS50111"/>
    </source>
</evidence>
<evidence type="ECO:0000256" key="2">
    <source>
        <dbReference type="ARBA" id="ARBA00029447"/>
    </source>
</evidence>
<dbReference type="SUPFAM" id="SSF58104">
    <property type="entry name" value="Methyl-accepting chemotaxis protein (MCP) signaling domain"/>
    <property type="match status" value="1"/>
</dbReference>
<dbReference type="Proteomes" id="UP001324287">
    <property type="component" value="Chromosome"/>
</dbReference>
<gene>
    <name evidence="5" type="ORF">U6N30_30660</name>
</gene>
<dbReference type="Gene3D" id="1.10.287.950">
    <property type="entry name" value="Methyl-accepting chemotaxis protein"/>
    <property type="match status" value="1"/>
</dbReference>
<evidence type="ECO:0000313" key="5">
    <source>
        <dbReference type="EMBL" id="WRL63918.1"/>
    </source>
</evidence>
<dbReference type="PRINTS" id="PR00260">
    <property type="entry name" value="CHEMTRNSDUCR"/>
</dbReference>
<reference evidence="5 6" key="1">
    <citation type="submission" date="2023-12" db="EMBL/GenBank/DDBJ databases">
        <title>Blastococcus brunescens sp. nov., an actonobacterium isolated from sandstone collected in sahara desert.</title>
        <authorList>
            <person name="Gtari M."/>
            <person name="Ghodhbane F."/>
        </authorList>
    </citation>
    <scope>NUCLEOTIDE SEQUENCE [LARGE SCALE GENOMIC DNA]</scope>
    <source>
        <strain evidence="5 6">BMG 8361</strain>
    </source>
</reference>
<accession>A0ABZ1B217</accession>
<dbReference type="RefSeq" id="WP_324275248.1">
    <property type="nucleotide sequence ID" value="NZ_CP141261.1"/>
</dbReference>
<keyword evidence="1 3" id="KW-0807">Transducer</keyword>
<organism evidence="5 6">
    <name type="scientific">Blastococcus brunescens</name>
    <dbReference type="NCBI Taxonomy" id="1564165"/>
    <lineage>
        <taxon>Bacteria</taxon>
        <taxon>Bacillati</taxon>
        <taxon>Actinomycetota</taxon>
        <taxon>Actinomycetes</taxon>
        <taxon>Geodermatophilales</taxon>
        <taxon>Geodermatophilaceae</taxon>
        <taxon>Blastococcus</taxon>
    </lineage>
</organism>
<dbReference type="Pfam" id="PF00015">
    <property type="entry name" value="MCPsignal"/>
    <property type="match status" value="1"/>
</dbReference>
<keyword evidence="6" id="KW-1185">Reference proteome</keyword>
<dbReference type="PANTHER" id="PTHR32089:SF112">
    <property type="entry name" value="LYSOZYME-LIKE PROTEIN-RELATED"/>
    <property type="match status" value="1"/>
</dbReference>
<proteinExistence type="inferred from homology"/>
<name>A0ABZ1B217_9ACTN</name>
<dbReference type="EMBL" id="CP141261">
    <property type="protein sequence ID" value="WRL63918.1"/>
    <property type="molecule type" value="Genomic_DNA"/>
</dbReference>
<evidence type="ECO:0000256" key="3">
    <source>
        <dbReference type="PROSITE-ProRule" id="PRU00284"/>
    </source>
</evidence>
<sequence length="80" mass="8453">MVKVITSIAEQTNLLALNATIEAARAGEAGKGFAVVANEVKELAQETAKATQDITARVLAIQNDTEGRSRRSARSPRSSV</sequence>
<dbReference type="PANTHER" id="PTHR32089">
    <property type="entry name" value="METHYL-ACCEPTING CHEMOTAXIS PROTEIN MCPB"/>
    <property type="match status" value="1"/>
</dbReference>
<dbReference type="InterPro" id="IPR004089">
    <property type="entry name" value="MCPsignal_dom"/>
</dbReference>
<evidence type="ECO:0000256" key="1">
    <source>
        <dbReference type="ARBA" id="ARBA00023224"/>
    </source>
</evidence>
<dbReference type="InterPro" id="IPR004090">
    <property type="entry name" value="Chemotax_Me-accpt_rcpt"/>
</dbReference>